<organism evidence="2 3">
    <name type="scientific">Drosophila virilis</name>
    <name type="common">Fruit fly</name>
    <dbReference type="NCBI Taxonomy" id="7244"/>
    <lineage>
        <taxon>Eukaryota</taxon>
        <taxon>Metazoa</taxon>
        <taxon>Ecdysozoa</taxon>
        <taxon>Arthropoda</taxon>
        <taxon>Hexapoda</taxon>
        <taxon>Insecta</taxon>
        <taxon>Pterygota</taxon>
        <taxon>Neoptera</taxon>
        <taxon>Endopterygota</taxon>
        <taxon>Diptera</taxon>
        <taxon>Brachycera</taxon>
        <taxon>Muscomorpha</taxon>
        <taxon>Ephydroidea</taxon>
        <taxon>Drosophilidae</taxon>
        <taxon>Drosophila</taxon>
    </lineage>
</organism>
<dbReference type="EMBL" id="CH940647">
    <property type="protein sequence ID" value="EDW70391.1"/>
    <property type="molecule type" value="Genomic_DNA"/>
</dbReference>
<dbReference type="HOGENOM" id="CLU_1645522_0_0_1"/>
<evidence type="ECO:0000313" key="2">
    <source>
        <dbReference type="EMBL" id="EDW70391.1"/>
    </source>
</evidence>
<dbReference type="KEGG" id="dvi:6623010"/>
<feature type="compositionally biased region" description="Polar residues" evidence="1">
    <location>
        <begin position="50"/>
        <end position="69"/>
    </location>
</feature>
<dbReference type="PhylomeDB" id="B4LFZ2"/>
<keyword evidence="3" id="KW-1185">Reference proteome</keyword>
<name>B4LFZ2_DROVI</name>
<dbReference type="eggNOG" id="ENOG502TCIK">
    <property type="taxonomic scope" value="Eukaryota"/>
</dbReference>
<evidence type="ECO:0000313" key="3">
    <source>
        <dbReference type="Proteomes" id="UP000008792"/>
    </source>
</evidence>
<reference evidence="2 3" key="1">
    <citation type="journal article" date="2007" name="Nature">
        <title>Evolution of genes and genomes on the Drosophila phylogeny.</title>
        <authorList>
            <consortium name="Drosophila 12 Genomes Consortium"/>
            <person name="Clark A.G."/>
            <person name="Eisen M.B."/>
            <person name="Smith D.R."/>
            <person name="Bergman C.M."/>
            <person name="Oliver B."/>
            <person name="Markow T.A."/>
            <person name="Kaufman T.C."/>
            <person name="Kellis M."/>
            <person name="Gelbart W."/>
            <person name="Iyer V.N."/>
            <person name="Pollard D.A."/>
            <person name="Sackton T.B."/>
            <person name="Larracuente A.M."/>
            <person name="Singh N.D."/>
            <person name="Abad J.P."/>
            <person name="Abt D.N."/>
            <person name="Adryan B."/>
            <person name="Aguade M."/>
            <person name="Akashi H."/>
            <person name="Anderson W.W."/>
            <person name="Aquadro C.F."/>
            <person name="Ardell D.H."/>
            <person name="Arguello R."/>
            <person name="Artieri C.G."/>
            <person name="Barbash D.A."/>
            <person name="Barker D."/>
            <person name="Barsanti P."/>
            <person name="Batterham P."/>
            <person name="Batzoglou S."/>
            <person name="Begun D."/>
            <person name="Bhutkar A."/>
            <person name="Blanco E."/>
            <person name="Bosak S.A."/>
            <person name="Bradley R.K."/>
            <person name="Brand A.D."/>
            <person name="Brent M.R."/>
            <person name="Brooks A.N."/>
            <person name="Brown R.H."/>
            <person name="Butlin R.K."/>
            <person name="Caggese C."/>
            <person name="Calvi B.R."/>
            <person name="Bernardo de Carvalho A."/>
            <person name="Caspi A."/>
            <person name="Castrezana S."/>
            <person name="Celniker S.E."/>
            <person name="Chang J.L."/>
            <person name="Chapple C."/>
            <person name="Chatterji S."/>
            <person name="Chinwalla A."/>
            <person name="Civetta A."/>
            <person name="Clifton S.W."/>
            <person name="Comeron J.M."/>
            <person name="Costello J.C."/>
            <person name="Coyne J.A."/>
            <person name="Daub J."/>
            <person name="David R.G."/>
            <person name="Delcher A.L."/>
            <person name="Delehaunty K."/>
            <person name="Do C.B."/>
            <person name="Ebling H."/>
            <person name="Edwards K."/>
            <person name="Eickbush T."/>
            <person name="Evans J.D."/>
            <person name="Filipski A."/>
            <person name="Findeiss S."/>
            <person name="Freyhult E."/>
            <person name="Fulton L."/>
            <person name="Fulton R."/>
            <person name="Garcia A.C."/>
            <person name="Gardiner A."/>
            <person name="Garfield D.A."/>
            <person name="Garvin B.E."/>
            <person name="Gibson G."/>
            <person name="Gilbert D."/>
            <person name="Gnerre S."/>
            <person name="Godfrey J."/>
            <person name="Good R."/>
            <person name="Gotea V."/>
            <person name="Gravely B."/>
            <person name="Greenberg A.J."/>
            <person name="Griffiths-Jones S."/>
            <person name="Gross S."/>
            <person name="Guigo R."/>
            <person name="Gustafson E.A."/>
            <person name="Haerty W."/>
            <person name="Hahn M.W."/>
            <person name="Halligan D.L."/>
            <person name="Halpern A.L."/>
            <person name="Halter G.M."/>
            <person name="Han M.V."/>
            <person name="Heger A."/>
            <person name="Hillier L."/>
            <person name="Hinrichs A.S."/>
            <person name="Holmes I."/>
            <person name="Hoskins R.A."/>
            <person name="Hubisz M.J."/>
            <person name="Hultmark D."/>
            <person name="Huntley M.A."/>
            <person name="Jaffe D.B."/>
            <person name="Jagadeeshan S."/>
            <person name="Jeck W.R."/>
            <person name="Johnson J."/>
            <person name="Jones C.D."/>
            <person name="Jordan W.C."/>
            <person name="Karpen G.H."/>
            <person name="Kataoka E."/>
            <person name="Keightley P.D."/>
            <person name="Kheradpour P."/>
            <person name="Kirkness E.F."/>
            <person name="Koerich L.B."/>
            <person name="Kristiansen K."/>
            <person name="Kudrna D."/>
            <person name="Kulathinal R.J."/>
            <person name="Kumar S."/>
            <person name="Kwok R."/>
            <person name="Lander E."/>
            <person name="Langley C.H."/>
            <person name="Lapoint R."/>
            <person name="Lazzaro B.P."/>
            <person name="Lee S.J."/>
            <person name="Levesque L."/>
            <person name="Li R."/>
            <person name="Lin C.F."/>
            <person name="Lin M.F."/>
            <person name="Lindblad-Toh K."/>
            <person name="Llopart A."/>
            <person name="Long M."/>
            <person name="Low L."/>
            <person name="Lozovsky E."/>
            <person name="Lu J."/>
            <person name="Luo M."/>
            <person name="Machado C.A."/>
            <person name="Makalowski W."/>
            <person name="Marzo M."/>
            <person name="Matsuda M."/>
            <person name="Matzkin L."/>
            <person name="McAllister B."/>
            <person name="McBride C.S."/>
            <person name="McKernan B."/>
            <person name="McKernan K."/>
            <person name="Mendez-Lago M."/>
            <person name="Minx P."/>
            <person name="Mollenhauer M.U."/>
            <person name="Montooth K."/>
            <person name="Mount S.M."/>
            <person name="Mu X."/>
            <person name="Myers E."/>
            <person name="Negre B."/>
            <person name="Newfeld S."/>
            <person name="Nielsen R."/>
            <person name="Noor M.A."/>
            <person name="O'Grady P."/>
            <person name="Pachter L."/>
            <person name="Papaceit M."/>
            <person name="Parisi M.J."/>
            <person name="Parisi M."/>
            <person name="Parts L."/>
            <person name="Pedersen J.S."/>
            <person name="Pesole G."/>
            <person name="Phillippy A.M."/>
            <person name="Ponting C.P."/>
            <person name="Pop M."/>
            <person name="Porcelli D."/>
            <person name="Powell J.R."/>
            <person name="Prohaska S."/>
            <person name="Pruitt K."/>
            <person name="Puig M."/>
            <person name="Quesneville H."/>
            <person name="Ram K.R."/>
            <person name="Rand D."/>
            <person name="Rasmussen M.D."/>
            <person name="Reed L.K."/>
            <person name="Reenan R."/>
            <person name="Reily A."/>
            <person name="Remington K.A."/>
            <person name="Rieger T.T."/>
            <person name="Ritchie M.G."/>
            <person name="Robin C."/>
            <person name="Rogers Y.H."/>
            <person name="Rohde C."/>
            <person name="Rozas J."/>
            <person name="Rubenfield M.J."/>
            <person name="Ruiz A."/>
            <person name="Russo S."/>
            <person name="Salzberg S.L."/>
            <person name="Sanchez-Gracia A."/>
            <person name="Saranga D.J."/>
            <person name="Sato H."/>
            <person name="Schaeffer S.W."/>
            <person name="Schatz M.C."/>
            <person name="Schlenke T."/>
            <person name="Schwartz R."/>
            <person name="Segarra C."/>
            <person name="Singh R.S."/>
            <person name="Sirot L."/>
            <person name="Sirota M."/>
            <person name="Sisneros N.B."/>
            <person name="Smith C.D."/>
            <person name="Smith T.F."/>
            <person name="Spieth J."/>
            <person name="Stage D.E."/>
            <person name="Stark A."/>
            <person name="Stephan W."/>
            <person name="Strausberg R.L."/>
            <person name="Strempel S."/>
            <person name="Sturgill D."/>
            <person name="Sutton G."/>
            <person name="Sutton G.G."/>
            <person name="Tao W."/>
            <person name="Teichmann S."/>
            <person name="Tobari Y.N."/>
            <person name="Tomimura Y."/>
            <person name="Tsolas J.M."/>
            <person name="Valente V.L."/>
            <person name="Venter E."/>
            <person name="Venter J.C."/>
            <person name="Vicario S."/>
            <person name="Vieira F.G."/>
            <person name="Vilella A.J."/>
            <person name="Villasante A."/>
            <person name="Walenz B."/>
            <person name="Wang J."/>
            <person name="Wasserman M."/>
            <person name="Watts T."/>
            <person name="Wilson D."/>
            <person name="Wilson R.K."/>
            <person name="Wing R.A."/>
            <person name="Wolfner M.F."/>
            <person name="Wong A."/>
            <person name="Wong G.K."/>
            <person name="Wu C.I."/>
            <person name="Wu G."/>
            <person name="Yamamoto D."/>
            <person name="Yang H.P."/>
            <person name="Yang S.P."/>
            <person name="Yorke J.A."/>
            <person name="Yoshida K."/>
            <person name="Zdobnov E."/>
            <person name="Zhang P."/>
            <person name="Zhang Y."/>
            <person name="Zimin A.V."/>
            <person name="Baldwin J."/>
            <person name="Abdouelleil A."/>
            <person name="Abdulkadir J."/>
            <person name="Abebe A."/>
            <person name="Abera B."/>
            <person name="Abreu J."/>
            <person name="Acer S.C."/>
            <person name="Aftuck L."/>
            <person name="Alexander A."/>
            <person name="An P."/>
            <person name="Anderson E."/>
            <person name="Anderson S."/>
            <person name="Arachi H."/>
            <person name="Azer M."/>
            <person name="Bachantsang P."/>
            <person name="Barry A."/>
            <person name="Bayul T."/>
            <person name="Berlin A."/>
            <person name="Bessette D."/>
            <person name="Bloom T."/>
            <person name="Blye J."/>
            <person name="Boguslavskiy L."/>
            <person name="Bonnet C."/>
            <person name="Boukhgalter B."/>
            <person name="Bourzgui I."/>
            <person name="Brown A."/>
            <person name="Cahill P."/>
            <person name="Channer S."/>
            <person name="Cheshatsang Y."/>
            <person name="Chuda L."/>
            <person name="Citroen M."/>
            <person name="Collymore A."/>
            <person name="Cooke P."/>
            <person name="Costello M."/>
            <person name="D'Aco K."/>
            <person name="Daza R."/>
            <person name="De Haan G."/>
            <person name="DeGray S."/>
            <person name="DeMaso C."/>
            <person name="Dhargay N."/>
            <person name="Dooley K."/>
            <person name="Dooley E."/>
            <person name="Doricent M."/>
            <person name="Dorje P."/>
            <person name="Dorjee K."/>
            <person name="Dupes A."/>
            <person name="Elong R."/>
            <person name="Falk J."/>
            <person name="Farina A."/>
            <person name="Faro S."/>
            <person name="Ferguson D."/>
            <person name="Fisher S."/>
            <person name="Foley C.D."/>
            <person name="Franke A."/>
            <person name="Friedrich D."/>
            <person name="Gadbois L."/>
            <person name="Gearin G."/>
            <person name="Gearin C.R."/>
            <person name="Giannoukos G."/>
            <person name="Goode T."/>
            <person name="Graham J."/>
            <person name="Grandbois E."/>
            <person name="Grewal S."/>
            <person name="Gyaltsen K."/>
            <person name="Hafez N."/>
            <person name="Hagos B."/>
            <person name="Hall J."/>
            <person name="Henson C."/>
            <person name="Hollinger A."/>
            <person name="Honan T."/>
            <person name="Huard M.D."/>
            <person name="Hughes L."/>
            <person name="Hurhula B."/>
            <person name="Husby M.E."/>
            <person name="Kamat A."/>
            <person name="Kanga B."/>
            <person name="Kashin S."/>
            <person name="Khazanovich D."/>
            <person name="Kisner P."/>
            <person name="Lance K."/>
            <person name="Lara M."/>
            <person name="Lee W."/>
            <person name="Lennon N."/>
            <person name="Letendre F."/>
            <person name="LeVine R."/>
            <person name="Lipovsky A."/>
            <person name="Liu X."/>
            <person name="Liu J."/>
            <person name="Liu S."/>
            <person name="Lokyitsang T."/>
            <person name="Lokyitsang Y."/>
            <person name="Lubonja R."/>
            <person name="Lui A."/>
            <person name="MacDonald P."/>
            <person name="Magnisalis V."/>
            <person name="Maru K."/>
            <person name="Matthews C."/>
            <person name="McCusker W."/>
            <person name="McDonough S."/>
            <person name="Mehta T."/>
            <person name="Meldrim J."/>
            <person name="Meneus L."/>
            <person name="Mihai O."/>
            <person name="Mihalev A."/>
            <person name="Mihova T."/>
            <person name="Mittelman R."/>
            <person name="Mlenga V."/>
            <person name="Montmayeur A."/>
            <person name="Mulrain L."/>
            <person name="Navidi A."/>
            <person name="Naylor J."/>
            <person name="Negash T."/>
            <person name="Nguyen T."/>
            <person name="Nguyen N."/>
            <person name="Nicol R."/>
            <person name="Norbu C."/>
            <person name="Norbu N."/>
            <person name="Novod N."/>
            <person name="O'Neill B."/>
            <person name="Osman S."/>
            <person name="Markiewicz E."/>
            <person name="Oyono O.L."/>
            <person name="Patti C."/>
            <person name="Phunkhang P."/>
            <person name="Pierre F."/>
            <person name="Priest M."/>
            <person name="Raghuraman S."/>
            <person name="Rege F."/>
            <person name="Reyes R."/>
            <person name="Rise C."/>
            <person name="Rogov P."/>
            <person name="Ross K."/>
            <person name="Ryan E."/>
            <person name="Settipalli S."/>
            <person name="Shea T."/>
            <person name="Sherpa N."/>
            <person name="Shi L."/>
            <person name="Shih D."/>
            <person name="Sparrow T."/>
            <person name="Spaulding J."/>
            <person name="Stalker J."/>
            <person name="Stange-Thomann N."/>
            <person name="Stavropoulos S."/>
            <person name="Stone C."/>
            <person name="Strader C."/>
            <person name="Tesfaye S."/>
            <person name="Thomson T."/>
            <person name="Thoulutsang Y."/>
            <person name="Thoulutsang D."/>
            <person name="Topham K."/>
            <person name="Topping I."/>
            <person name="Tsamla T."/>
            <person name="Vassiliev H."/>
            <person name="Vo A."/>
            <person name="Wangchuk T."/>
            <person name="Wangdi T."/>
            <person name="Weiand M."/>
            <person name="Wilkinson J."/>
            <person name="Wilson A."/>
            <person name="Yadav S."/>
            <person name="Young G."/>
            <person name="Yu Q."/>
            <person name="Zembek L."/>
            <person name="Zhong D."/>
            <person name="Zimmer A."/>
            <person name="Zwirko Z."/>
            <person name="Jaffe D.B."/>
            <person name="Alvarez P."/>
            <person name="Brockman W."/>
            <person name="Butler J."/>
            <person name="Chin C."/>
            <person name="Gnerre S."/>
            <person name="Grabherr M."/>
            <person name="Kleber M."/>
            <person name="Mauceli E."/>
            <person name="MacCallum I."/>
        </authorList>
    </citation>
    <scope>NUCLEOTIDE SEQUENCE [LARGE SCALE GENOMIC DNA]</scope>
    <source>
        <strain evidence="3">Tucson 15010-1051.87</strain>
    </source>
</reference>
<feature type="region of interest" description="Disordered" evidence="1">
    <location>
        <begin position="1"/>
        <end position="107"/>
    </location>
</feature>
<sequence length="161" mass="18561">MGTPHKSSNYFSPYSQNVRQYPSQTADYMSQHAGGVQSPYTPQDRGGQGSNQNTPHFYQNRTPQHQNSGFYEDRQGSSANTAHFYQIKSPQQQQGGSRHYGQRGGRRGQYQNRQFINRNVNSFSQYFHNSMLEDPWRELMERHEAIHGSALNEQSIINLDT</sequence>
<gene>
    <name evidence="2" type="primary">Dvir\GJ11561</name>
    <name evidence="2" type="ORF">Dvir_GJ11561</name>
</gene>
<proteinExistence type="predicted"/>
<dbReference type="Pfam" id="PF15502">
    <property type="entry name" value="MPLKIP"/>
    <property type="match status" value="1"/>
</dbReference>
<dbReference type="OrthoDB" id="8067710at2759"/>
<feature type="compositionally biased region" description="Polar residues" evidence="1">
    <location>
        <begin position="1"/>
        <end position="28"/>
    </location>
</feature>
<protein>
    <submittedName>
        <fullName evidence="2">Uncharacterized protein</fullName>
    </submittedName>
</protein>
<dbReference type="Proteomes" id="UP000008792">
    <property type="component" value="Unassembled WGS sequence"/>
</dbReference>
<dbReference type="OMA" id="DPWRELM"/>
<dbReference type="InParanoid" id="B4LFZ2"/>
<evidence type="ECO:0000256" key="1">
    <source>
        <dbReference type="SAM" id="MobiDB-lite"/>
    </source>
</evidence>
<dbReference type="AlphaFoldDB" id="B4LFZ2"/>
<dbReference type="InterPro" id="IPR028265">
    <property type="entry name" value="TTDN1/SICKLE"/>
</dbReference>
<accession>B4LFZ2</accession>